<dbReference type="Proteomes" id="UP001307889">
    <property type="component" value="Chromosome 2"/>
</dbReference>
<keyword evidence="3" id="KW-1185">Reference proteome</keyword>
<evidence type="ECO:0000256" key="1">
    <source>
        <dbReference type="SAM" id="MobiDB-lite"/>
    </source>
</evidence>
<proteinExistence type="predicted"/>
<name>A0ABN7AHV6_9HEMI</name>
<feature type="region of interest" description="Disordered" evidence="1">
    <location>
        <begin position="1"/>
        <end position="21"/>
    </location>
</feature>
<dbReference type="EMBL" id="AP028910">
    <property type="protein sequence ID" value="BES90466.1"/>
    <property type="molecule type" value="Genomic_DNA"/>
</dbReference>
<sequence>MARNDASKAPTKTCLEDGTPGAETARCGVTCVYVTSHCRRANTSSTIERLTLSHNILSAHSTHTDTMFGLTRLTCRNGSVEWPTV</sequence>
<organism evidence="2 3">
    <name type="scientific">Nesidiocoris tenuis</name>
    <dbReference type="NCBI Taxonomy" id="355587"/>
    <lineage>
        <taxon>Eukaryota</taxon>
        <taxon>Metazoa</taxon>
        <taxon>Ecdysozoa</taxon>
        <taxon>Arthropoda</taxon>
        <taxon>Hexapoda</taxon>
        <taxon>Insecta</taxon>
        <taxon>Pterygota</taxon>
        <taxon>Neoptera</taxon>
        <taxon>Paraneoptera</taxon>
        <taxon>Hemiptera</taxon>
        <taxon>Heteroptera</taxon>
        <taxon>Panheteroptera</taxon>
        <taxon>Cimicomorpha</taxon>
        <taxon>Miridae</taxon>
        <taxon>Dicyphina</taxon>
        <taxon>Nesidiocoris</taxon>
    </lineage>
</organism>
<gene>
    <name evidence="2" type="ORF">NTJ_03276</name>
</gene>
<protein>
    <submittedName>
        <fullName evidence="2">Uncharacterized protein</fullName>
    </submittedName>
</protein>
<evidence type="ECO:0000313" key="3">
    <source>
        <dbReference type="Proteomes" id="UP001307889"/>
    </source>
</evidence>
<reference evidence="2 3" key="1">
    <citation type="submission" date="2023-09" db="EMBL/GenBank/DDBJ databases">
        <title>Nesidiocoris tenuis whole genome shotgun sequence.</title>
        <authorList>
            <person name="Shibata T."/>
            <person name="Shimoda M."/>
            <person name="Kobayashi T."/>
            <person name="Uehara T."/>
        </authorList>
    </citation>
    <scope>NUCLEOTIDE SEQUENCE [LARGE SCALE GENOMIC DNA]</scope>
    <source>
        <strain evidence="2 3">Japan</strain>
    </source>
</reference>
<evidence type="ECO:0000313" key="2">
    <source>
        <dbReference type="EMBL" id="BES90466.1"/>
    </source>
</evidence>
<accession>A0ABN7AHV6</accession>